<accession>A0A1G6MM13</accession>
<dbReference type="GO" id="GO:0008233">
    <property type="term" value="F:peptidase activity"/>
    <property type="evidence" value="ECO:0007669"/>
    <property type="project" value="UniProtKB-KW"/>
</dbReference>
<dbReference type="InterPro" id="IPR020988">
    <property type="entry name" value="Pept_U32_collagenase"/>
</dbReference>
<keyword evidence="3" id="KW-1185">Reference proteome</keyword>
<dbReference type="PANTHER" id="PTHR30217:SF10">
    <property type="entry name" value="23S RRNA 5-HYDROXYCYTIDINE C2501 SYNTHASE"/>
    <property type="match status" value="1"/>
</dbReference>
<protein>
    <submittedName>
        <fullName evidence="2">Putative protease</fullName>
    </submittedName>
</protein>
<dbReference type="InterPro" id="IPR051454">
    <property type="entry name" value="RNA/ubiquinone_mod_enzymes"/>
</dbReference>
<proteinExistence type="predicted"/>
<organism evidence="2 3">
    <name type="scientific">Succiniclasticum ruminis</name>
    <dbReference type="NCBI Taxonomy" id="40841"/>
    <lineage>
        <taxon>Bacteria</taxon>
        <taxon>Bacillati</taxon>
        <taxon>Bacillota</taxon>
        <taxon>Negativicutes</taxon>
        <taxon>Acidaminococcales</taxon>
        <taxon>Acidaminococcaceae</taxon>
        <taxon>Succiniclasticum</taxon>
    </lineage>
</organism>
<keyword evidence="2" id="KW-0378">Hydrolase</keyword>
<dbReference type="PANTHER" id="PTHR30217">
    <property type="entry name" value="PEPTIDASE U32 FAMILY"/>
    <property type="match status" value="1"/>
</dbReference>
<dbReference type="InterPro" id="IPR001539">
    <property type="entry name" value="Peptidase_U32"/>
</dbReference>
<sequence length="829" mass="91502">MQKEIELLAPAGTWEALEAAVNAGADAVYLGGKAFGARAYASNFDREEMEKAVYFCHMHHVRLYVTVNTLVDDKELPELEDYLVFLHNVGVDGIIVQDMGVIRAAQKLVPGLPLHASTQMTVTNSAGVRFAAEHGIVRVVPARELSLTDLKKASDTGLEIEAFIHGALCVCYSGQCLMSSLIGGRSGNRGRCAQPCRLPYTLVDKNGKDLLAGKDAGQYLLSPKDLNTLRVLPQMIDAGVVSYKIEGRMKRPEYVAVVVDAYRRAMDSYKRGAYEVPEKDLANIEQIFNRDFTTAYLEKHQGRLMMSDRRPNNRGVLIGRVQKLNKDHTKAVVKLDKTIHAGDGLEFWVKVGGRVGTVVNGLRVNGAVVETAAAGTLAEIDVPKGVRLNDRVFRTLDSELMAYARQFYGEKNKKRIPVTATVIAHEGSPLTVMLTDADGNTGSGLTDFIAEPARKHALDETAVRKQVDRLGTTEYELEKLETEMDAGIMVPMSEINEARRKACEALDQARLEAFAPPRPVVKNENKLTQWLGGLDYRDGGIGREKKVAQLTVWVDTVDKVKAALEGGADWIIFGGDRYSSKDVSFTDYETAVKLVRQAGRSIAFSTPRIVKEGQLGYFSKFLQQAEACGVDLLYIHNLGVWQLAKEQNSTVPLWADMSLNIYNTQNLQFWKEAGAIGATVSVELNMGQLAHLAKISPLPLECLVQGPIEMMVSEYCAGGSFLGNLDKGACTFQCKEDIYLQDRKDAKFRLAGDQFCRMHVLNSQDLSVLGGLQELRAMGIARVRIDGRTYEPNQLRDLVQRFKETLALPGTTVDNLPGTTRGHYYRGVL</sequence>
<dbReference type="Proteomes" id="UP000198943">
    <property type="component" value="Unassembled WGS sequence"/>
</dbReference>
<evidence type="ECO:0000259" key="1">
    <source>
        <dbReference type="Pfam" id="PF12392"/>
    </source>
</evidence>
<dbReference type="Pfam" id="PF12392">
    <property type="entry name" value="DUF3656"/>
    <property type="match status" value="1"/>
</dbReference>
<dbReference type="Pfam" id="PF01136">
    <property type="entry name" value="Peptidase_U32"/>
    <property type="match status" value="2"/>
</dbReference>
<dbReference type="GO" id="GO:0006508">
    <property type="term" value="P:proteolysis"/>
    <property type="evidence" value="ECO:0007669"/>
    <property type="project" value="UniProtKB-KW"/>
</dbReference>
<dbReference type="AlphaFoldDB" id="A0A1G6MM13"/>
<evidence type="ECO:0000313" key="3">
    <source>
        <dbReference type="Proteomes" id="UP000198943"/>
    </source>
</evidence>
<keyword evidence="2" id="KW-0645">Protease</keyword>
<reference evidence="3" key="1">
    <citation type="submission" date="2016-10" db="EMBL/GenBank/DDBJ databases">
        <authorList>
            <person name="Varghese N."/>
            <person name="Submissions S."/>
        </authorList>
    </citation>
    <scope>NUCLEOTIDE SEQUENCE [LARGE SCALE GENOMIC DNA]</scope>
    <source>
        <strain evidence="3">DSM 11005</strain>
    </source>
</reference>
<name>A0A1G6MM13_9FIRM</name>
<dbReference type="PROSITE" id="PS01276">
    <property type="entry name" value="PEPTIDASE_U32"/>
    <property type="match status" value="1"/>
</dbReference>
<dbReference type="RefSeq" id="WP_256324795.1">
    <property type="nucleotide sequence ID" value="NZ_FMYW01000010.1"/>
</dbReference>
<gene>
    <name evidence="2" type="ORF">SAMN04487864_1108</name>
</gene>
<feature type="domain" description="Peptidase U32 collagenase" evidence="1">
    <location>
        <begin position="392"/>
        <end position="511"/>
    </location>
</feature>
<dbReference type="EMBL" id="FMYW01000010">
    <property type="protein sequence ID" value="SDC56026.1"/>
    <property type="molecule type" value="Genomic_DNA"/>
</dbReference>
<evidence type="ECO:0000313" key="2">
    <source>
        <dbReference type="EMBL" id="SDC56026.1"/>
    </source>
</evidence>